<feature type="region of interest" description="Disordered" evidence="3">
    <location>
        <begin position="1"/>
        <end position="21"/>
    </location>
</feature>
<gene>
    <name evidence="4" type="primary">flgD</name>
    <name evidence="4" type="ORF">BN1080_03354</name>
</gene>
<sequence length="155" mass="16748">MNVANSTSVSTQTTAAAKASEPNNALGKDAFLRILVTQMKNQNPLEPLKDTEFIGQMAQFSSLEQLTNLNTTMTKFVGGQGNSSLSDYADLIGKKVSYEQTENGESTSGEGIIKAVSMKNGEVVFELQNLEAKLPIGSIQRIEQATDLKNEQETV</sequence>
<organism evidence="4 5">
    <name type="scientific">Planococcus massiliensis</name>
    <dbReference type="NCBI Taxonomy" id="1499687"/>
    <lineage>
        <taxon>Bacteria</taxon>
        <taxon>Bacillati</taxon>
        <taxon>Bacillota</taxon>
        <taxon>Bacilli</taxon>
        <taxon>Bacillales</taxon>
        <taxon>Caryophanaceae</taxon>
        <taxon>Planococcus</taxon>
    </lineage>
</organism>
<evidence type="ECO:0000256" key="3">
    <source>
        <dbReference type="SAM" id="MobiDB-lite"/>
    </source>
</evidence>
<accession>A0A098ERA2</accession>
<dbReference type="Proteomes" id="UP000043699">
    <property type="component" value="Unassembled WGS sequence"/>
</dbReference>
<comment type="similarity">
    <text evidence="1">Belongs to the FlgD family.</text>
</comment>
<name>A0A098ERA2_9BACL</name>
<dbReference type="NCBIfam" id="NF007197">
    <property type="entry name" value="PRK09618.1"/>
    <property type="match status" value="1"/>
</dbReference>
<evidence type="ECO:0000313" key="5">
    <source>
        <dbReference type="Proteomes" id="UP000043699"/>
    </source>
</evidence>
<keyword evidence="5" id="KW-1185">Reference proteome</keyword>
<evidence type="ECO:0000313" key="4">
    <source>
        <dbReference type="EMBL" id="CEG24332.1"/>
    </source>
</evidence>
<evidence type="ECO:0000256" key="2">
    <source>
        <dbReference type="ARBA" id="ARBA00022795"/>
    </source>
</evidence>
<keyword evidence="2" id="KW-1005">Bacterial flagellum biogenesis</keyword>
<dbReference type="RefSeq" id="WP_052653876.1">
    <property type="nucleotide sequence ID" value="NZ_CCXS01000001.1"/>
</dbReference>
<dbReference type="EMBL" id="CCXS01000001">
    <property type="protein sequence ID" value="CEG24332.1"/>
    <property type="molecule type" value="Genomic_DNA"/>
</dbReference>
<dbReference type="Pfam" id="PF03963">
    <property type="entry name" value="FlgD"/>
    <property type="match status" value="1"/>
</dbReference>
<dbReference type="InterPro" id="IPR005648">
    <property type="entry name" value="FlgD"/>
</dbReference>
<protein>
    <submittedName>
        <fullName evidence="4">Basal-body rod modification protein FlgD</fullName>
    </submittedName>
</protein>
<proteinExistence type="inferred from homology"/>
<dbReference type="GO" id="GO:0044781">
    <property type="term" value="P:bacterial-type flagellum organization"/>
    <property type="evidence" value="ECO:0007669"/>
    <property type="project" value="UniProtKB-KW"/>
</dbReference>
<evidence type="ECO:0000256" key="1">
    <source>
        <dbReference type="ARBA" id="ARBA00010577"/>
    </source>
</evidence>
<dbReference type="AlphaFoldDB" id="A0A098ERA2"/>
<reference evidence="4 5" key="1">
    <citation type="submission" date="2014-09" db="EMBL/GenBank/DDBJ databases">
        <authorList>
            <person name="Urmite Genomes Urmite Genomes"/>
        </authorList>
    </citation>
    <scope>NUCLEOTIDE SEQUENCE [LARGE SCALE GENOMIC DNA]</scope>
    <source>
        <strain evidence="4 5">ES2</strain>
    </source>
</reference>
<dbReference type="OrthoDB" id="280334at2"/>
<feature type="compositionally biased region" description="Low complexity" evidence="3">
    <location>
        <begin position="1"/>
        <end position="20"/>
    </location>
</feature>
<dbReference type="STRING" id="1499687.BN1080_03354"/>